<reference evidence="1" key="1">
    <citation type="journal article" date="2020" name="bioRxiv">
        <title>Whole genome comparisons of ergot fungi reveals the divergence and evolution of species within the genus Claviceps are the result of varying mechanisms driving genome evolution and host range expansion.</title>
        <authorList>
            <person name="Wyka S.A."/>
            <person name="Mondo S.J."/>
            <person name="Liu M."/>
            <person name="Dettman J."/>
            <person name="Nalam V."/>
            <person name="Broders K.D."/>
        </authorList>
    </citation>
    <scope>NUCLEOTIDE SEQUENCE</scope>
    <source>
        <strain evidence="1">CCC 602</strain>
    </source>
</reference>
<evidence type="ECO:0000313" key="1">
    <source>
        <dbReference type="EMBL" id="KAG6000645.1"/>
    </source>
</evidence>
<accession>A0A9P7N7W9</accession>
<comment type="caution">
    <text evidence="1">The sequence shown here is derived from an EMBL/GenBank/DDBJ whole genome shotgun (WGS) entry which is preliminary data.</text>
</comment>
<dbReference type="EMBL" id="SRPW01001508">
    <property type="protein sequence ID" value="KAG6000645.1"/>
    <property type="molecule type" value="Genomic_DNA"/>
</dbReference>
<organism evidence="1 2">
    <name type="scientific">Claviceps pusilla</name>
    <dbReference type="NCBI Taxonomy" id="123648"/>
    <lineage>
        <taxon>Eukaryota</taxon>
        <taxon>Fungi</taxon>
        <taxon>Dikarya</taxon>
        <taxon>Ascomycota</taxon>
        <taxon>Pezizomycotina</taxon>
        <taxon>Sordariomycetes</taxon>
        <taxon>Hypocreomycetidae</taxon>
        <taxon>Hypocreales</taxon>
        <taxon>Clavicipitaceae</taxon>
        <taxon>Claviceps</taxon>
    </lineage>
</organism>
<feature type="non-terminal residue" evidence="1">
    <location>
        <position position="1"/>
    </location>
</feature>
<proteinExistence type="predicted"/>
<name>A0A9P7N7W9_9HYPO</name>
<keyword evidence="2" id="KW-1185">Reference proteome</keyword>
<gene>
    <name evidence="1" type="ORF">E4U43_001550</name>
</gene>
<sequence>TADFGSQYGIKKFRDEAISAVPEQEQVLPIGSGHGLAQLLVESMVRAPISKPGAAMIPPEKAVTCQPVEAMGQQLKAS</sequence>
<dbReference type="AlphaFoldDB" id="A0A9P7N7W9"/>
<evidence type="ECO:0000313" key="2">
    <source>
        <dbReference type="Proteomes" id="UP000748025"/>
    </source>
</evidence>
<protein>
    <submittedName>
        <fullName evidence="1">Uncharacterized protein</fullName>
    </submittedName>
</protein>
<dbReference type="Proteomes" id="UP000748025">
    <property type="component" value="Unassembled WGS sequence"/>
</dbReference>